<keyword evidence="2" id="KW-1185">Reference proteome</keyword>
<dbReference type="EMBL" id="CP037940">
    <property type="protein sequence ID" value="QBO35380.1"/>
    <property type="molecule type" value="Genomic_DNA"/>
</dbReference>
<evidence type="ECO:0000313" key="2">
    <source>
        <dbReference type="Proteomes" id="UP000292886"/>
    </source>
</evidence>
<proteinExistence type="predicted"/>
<dbReference type="Pfam" id="PF04883">
    <property type="entry name" value="HK97-gp10_like"/>
    <property type="match status" value="1"/>
</dbReference>
<dbReference type="AlphaFoldDB" id="A0A4P6YRY7"/>
<sequence>MSCIVSFQSERYEPISELSSKGSEFMGTIKLKLDVAKLKNGAAKHTDMYRKASMRASRRMGEDMKKLATSNLESSVRYGTGGLASSIRYRYKEQKGGRVTVSLYSNSDHSDYRELGTGRVGAQSVRMEVKHAYGSVAYTSKDVWVFPTDMDFGVLYGMVSWQSKDGQWFARTHGQKSRPYLFPAYKQVSQKAKQYLSDEFRNVKG</sequence>
<accession>A0A4P6YRY7</accession>
<protein>
    <recommendedName>
        <fullName evidence="3">HK97 gp10 family phage protein</fullName>
    </recommendedName>
</protein>
<name>A0A4P6YRY7_9LACO</name>
<evidence type="ECO:0008006" key="3">
    <source>
        <dbReference type="Google" id="ProtNLM"/>
    </source>
</evidence>
<organism evidence="1 2">
    <name type="scientific">Periweissella cryptocerci</name>
    <dbReference type="NCBI Taxonomy" id="2506420"/>
    <lineage>
        <taxon>Bacteria</taxon>
        <taxon>Bacillati</taxon>
        <taxon>Bacillota</taxon>
        <taxon>Bacilli</taxon>
        <taxon>Lactobacillales</taxon>
        <taxon>Lactobacillaceae</taxon>
        <taxon>Periweissella</taxon>
    </lineage>
</organism>
<reference evidence="2" key="1">
    <citation type="submission" date="2019-03" db="EMBL/GenBank/DDBJ databases">
        <title>Weissella sp. 26KH-42 Genome sequencing.</title>
        <authorList>
            <person name="Heo J."/>
            <person name="Kim S.-J."/>
            <person name="Kim J.-S."/>
            <person name="Hong S.-B."/>
            <person name="Kwon S.-W."/>
        </authorList>
    </citation>
    <scope>NUCLEOTIDE SEQUENCE [LARGE SCALE GENOMIC DNA]</scope>
    <source>
        <strain evidence="2">26KH-42</strain>
    </source>
</reference>
<gene>
    <name evidence="1" type="ORF">EQG49_02310</name>
</gene>
<dbReference type="InterPro" id="IPR010064">
    <property type="entry name" value="HK97-gp10_tail"/>
</dbReference>
<dbReference type="Proteomes" id="UP000292886">
    <property type="component" value="Chromosome"/>
</dbReference>
<evidence type="ECO:0000313" key="1">
    <source>
        <dbReference type="EMBL" id="QBO35380.1"/>
    </source>
</evidence>
<dbReference type="OrthoDB" id="4457835at2"/>
<dbReference type="KEGG" id="wei:EQG49_02310"/>